<protein>
    <submittedName>
        <fullName evidence="1">Uncharacterized protein</fullName>
    </submittedName>
</protein>
<keyword evidence="2" id="KW-1185">Reference proteome</keyword>
<dbReference type="OrthoDB" id="261426at2759"/>
<dbReference type="Proteomes" id="UP000593567">
    <property type="component" value="Unassembled WGS sequence"/>
</dbReference>
<dbReference type="EMBL" id="VXIV02002788">
    <property type="protein sequence ID" value="KAF6022921.1"/>
    <property type="molecule type" value="Genomic_DNA"/>
</dbReference>
<proteinExistence type="predicted"/>
<evidence type="ECO:0000313" key="2">
    <source>
        <dbReference type="Proteomes" id="UP000593567"/>
    </source>
</evidence>
<name>A0A7J7JBA6_BUGNE</name>
<organism evidence="1 2">
    <name type="scientific">Bugula neritina</name>
    <name type="common">Brown bryozoan</name>
    <name type="synonym">Sertularia neritina</name>
    <dbReference type="NCBI Taxonomy" id="10212"/>
    <lineage>
        <taxon>Eukaryota</taxon>
        <taxon>Metazoa</taxon>
        <taxon>Spiralia</taxon>
        <taxon>Lophotrochozoa</taxon>
        <taxon>Bryozoa</taxon>
        <taxon>Gymnolaemata</taxon>
        <taxon>Cheilostomatida</taxon>
        <taxon>Flustrina</taxon>
        <taxon>Buguloidea</taxon>
        <taxon>Bugulidae</taxon>
        <taxon>Bugula</taxon>
    </lineage>
</organism>
<dbReference type="AlphaFoldDB" id="A0A7J7JBA6"/>
<sequence>MKEVDTKKVSYDELQRAITLADPEIEETRVDAILFWAYRVKDKLALEESQPIPYPDLEQRLINGNIKRTTPAL</sequence>
<accession>A0A7J7JBA6</accession>
<comment type="caution">
    <text evidence="1">The sequence shown here is derived from an EMBL/GenBank/DDBJ whole genome shotgun (WGS) entry which is preliminary data.</text>
</comment>
<reference evidence="1" key="1">
    <citation type="submission" date="2020-06" db="EMBL/GenBank/DDBJ databases">
        <title>Draft genome of Bugula neritina, a colonial animal packing powerful symbionts and potential medicines.</title>
        <authorList>
            <person name="Rayko M."/>
        </authorList>
    </citation>
    <scope>NUCLEOTIDE SEQUENCE [LARGE SCALE GENOMIC DNA]</scope>
    <source>
        <strain evidence="1">Kwan_BN1</strain>
    </source>
</reference>
<gene>
    <name evidence="1" type="ORF">EB796_018777</name>
</gene>
<evidence type="ECO:0000313" key="1">
    <source>
        <dbReference type="EMBL" id="KAF6022921.1"/>
    </source>
</evidence>